<gene>
    <name evidence="2" type="ORF">F1189_13445</name>
</gene>
<dbReference type="EMBL" id="VWPK01000019">
    <property type="protein sequence ID" value="KAA5611564.1"/>
    <property type="molecule type" value="Genomic_DNA"/>
</dbReference>
<dbReference type="AlphaFoldDB" id="A0A5M6ITC1"/>
<sequence>MPNITIGFGNLAAFELTQRIAKMFANSGLVPEQYRAVIRKKTGRDEEYVENPAAIPNCVIALNMAQRLNADPLMVMQNLHIVEGRPSWSAQFMVAAANSCGRFTPIKYRVTRGEEREVEYVVTGWRDGANGRRERYEEKRKARVPDLRCVAYAHDKATGELLESPEVSIEMALAEGWYQRAGSKWQTPMREQMIRYRAATFFCRLYSPELLMGLPSTDEAVEILDAERDAQGEWAIPDTEPPAAPVEEPQPQAESAAAPEQPTGAPTPQGGQEAPGNGQGHAQATAKAQTQPPANAKREPPHDPVTGEVLGAEAEGGGGEEWPVVIDQQTGQERPATPEEAAELRAMMADPAAQEVERAAREHEARHPSPRSSGRSRNSNRPTTGTLPLNDD</sequence>
<dbReference type="OrthoDB" id="7866633at2"/>
<organism evidence="2 3">
    <name type="scientific">Rhodovastum atsumiense</name>
    <dbReference type="NCBI Taxonomy" id="504468"/>
    <lineage>
        <taxon>Bacteria</taxon>
        <taxon>Pseudomonadati</taxon>
        <taxon>Pseudomonadota</taxon>
        <taxon>Alphaproteobacteria</taxon>
        <taxon>Acetobacterales</taxon>
        <taxon>Acetobacteraceae</taxon>
        <taxon>Rhodovastum</taxon>
    </lineage>
</organism>
<protein>
    <recommendedName>
        <fullName evidence="4">Recombinase RecT</fullName>
    </recommendedName>
</protein>
<keyword evidence="3" id="KW-1185">Reference proteome</keyword>
<feature type="compositionally biased region" description="Low complexity" evidence="1">
    <location>
        <begin position="282"/>
        <end position="295"/>
    </location>
</feature>
<comment type="caution">
    <text evidence="2">The sequence shown here is derived from an EMBL/GenBank/DDBJ whole genome shotgun (WGS) entry which is preliminary data.</text>
</comment>
<evidence type="ECO:0008006" key="4">
    <source>
        <dbReference type="Google" id="ProtNLM"/>
    </source>
</evidence>
<feature type="compositionally biased region" description="Low complexity" evidence="1">
    <location>
        <begin position="245"/>
        <end position="262"/>
    </location>
</feature>
<feature type="region of interest" description="Disordered" evidence="1">
    <location>
        <begin position="235"/>
        <end position="392"/>
    </location>
</feature>
<accession>A0A5M6ITC1</accession>
<evidence type="ECO:0000256" key="1">
    <source>
        <dbReference type="SAM" id="MobiDB-lite"/>
    </source>
</evidence>
<reference evidence="2 3" key="1">
    <citation type="submission" date="2019-09" db="EMBL/GenBank/DDBJ databases">
        <title>Genome sequence of Rhodovastum atsumiense, a diverse member of the Acetobacteraceae family of non-sulfur purple photosynthetic bacteria.</title>
        <authorList>
            <person name="Meyer T."/>
            <person name="Kyndt J."/>
        </authorList>
    </citation>
    <scope>NUCLEOTIDE SEQUENCE [LARGE SCALE GENOMIC DNA]</scope>
    <source>
        <strain evidence="2 3">DSM 21279</strain>
    </source>
</reference>
<name>A0A5M6ITC1_9PROT</name>
<dbReference type="RefSeq" id="WP_150041338.1">
    <property type="nucleotide sequence ID" value="NZ_OW485606.1"/>
</dbReference>
<evidence type="ECO:0000313" key="3">
    <source>
        <dbReference type="Proteomes" id="UP000325255"/>
    </source>
</evidence>
<feature type="compositionally biased region" description="Basic and acidic residues" evidence="1">
    <location>
        <begin position="355"/>
        <end position="367"/>
    </location>
</feature>
<proteinExistence type="predicted"/>
<feature type="compositionally biased region" description="Polar residues" evidence="1">
    <location>
        <begin position="383"/>
        <end position="392"/>
    </location>
</feature>
<feature type="compositionally biased region" description="Low complexity" evidence="1">
    <location>
        <begin position="370"/>
        <end position="382"/>
    </location>
</feature>
<evidence type="ECO:0000313" key="2">
    <source>
        <dbReference type="EMBL" id="KAA5611564.1"/>
    </source>
</evidence>
<dbReference type="Proteomes" id="UP000325255">
    <property type="component" value="Unassembled WGS sequence"/>
</dbReference>